<name>A0A940NK63_9BACI</name>
<evidence type="ECO:0000313" key="2">
    <source>
        <dbReference type="Proteomes" id="UP000682134"/>
    </source>
</evidence>
<keyword evidence="2" id="KW-1185">Reference proteome</keyword>
<dbReference type="InterPro" id="IPR035406">
    <property type="entry name" value="DUF5412"/>
</dbReference>
<dbReference type="AlphaFoldDB" id="A0A940NK63"/>
<reference evidence="1" key="1">
    <citation type="submission" date="2021-04" db="EMBL/GenBank/DDBJ databases">
        <title>Genome seq and assembly of Bacillus sp.</title>
        <authorList>
            <person name="Chhetri G."/>
        </authorList>
    </citation>
    <scope>NUCLEOTIDE SEQUENCE</scope>
    <source>
        <strain evidence="1">RG28</strain>
    </source>
</reference>
<dbReference type="Proteomes" id="UP000682134">
    <property type="component" value="Unassembled WGS sequence"/>
</dbReference>
<organism evidence="1 2">
    <name type="scientific">Gottfriedia endophytica</name>
    <dbReference type="NCBI Taxonomy" id="2820819"/>
    <lineage>
        <taxon>Bacteria</taxon>
        <taxon>Bacillati</taxon>
        <taxon>Bacillota</taxon>
        <taxon>Bacilli</taxon>
        <taxon>Bacillales</taxon>
        <taxon>Bacillaceae</taxon>
        <taxon>Gottfriedia</taxon>
    </lineage>
</organism>
<gene>
    <name evidence="1" type="ORF">J5Y03_00645</name>
</gene>
<comment type="caution">
    <text evidence="1">The sequence shown here is derived from an EMBL/GenBank/DDBJ whole genome shotgun (WGS) entry which is preliminary data.</text>
</comment>
<sequence length="74" mass="8854">MYNYSGFINYKNVRVEIVNNKTKKSKTIYYNFVEGPLNIEWIDNDTIKIENKILNVEKETYDFRNDKNTLGLII</sequence>
<protein>
    <submittedName>
        <fullName evidence="1">Uncharacterized protein</fullName>
    </submittedName>
</protein>
<proteinExistence type="predicted"/>
<evidence type="ECO:0000313" key="1">
    <source>
        <dbReference type="EMBL" id="MBP0723689.1"/>
    </source>
</evidence>
<dbReference type="RefSeq" id="WP_209401327.1">
    <property type="nucleotide sequence ID" value="NZ_JAGIYQ010000001.1"/>
</dbReference>
<dbReference type="Pfam" id="PF17428">
    <property type="entry name" value="DUF5412"/>
    <property type="match status" value="1"/>
</dbReference>
<dbReference type="EMBL" id="JAGIYQ010000001">
    <property type="protein sequence ID" value="MBP0723689.1"/>
    <property type="molecule type" value="Genomic_DNA"/>
</dbReference>
<accession>A0A940NK63</accession>